<accession>A0A839F1D1</accession>
<evidence type="ECO:0000313" key="1">
    <source>
        <dbReference type="EMBL" id="MBA8886124.1"/>
    </source>
</evidence>
<organism evidence="1 2">
    <name type="scientific">Dokdonella fugitiva</name>
    <dbReference type="NCBI Taxonomy" id="328517"/>
    <lineage>
        <taxon>Bacteria</taxon>
        <taxon>Pseudomonadati</taxon>
        <taxon>Pseudomonadota</taxon>
        <taxon>Gammaproteobacteria</taxon>
        <taxon>Lysobacterales</taxon>
        <taxon>Rhodanobacteraceae</taxon>
        <taxon>Dokdonella</taxon>
    </lineage>
</organism>
<evidence type="ECO:0000313" key="2">
    <source>
        <dbReference type="Proteomes" id="UP000550401"/>
    </source>
</evidence>
<comment type="caution">
    <text evidence="1">The sequence shown here is derived from an EMBL/GenBank/DDBJ whole genome shotgun (WGS) entry which is preliminary data.</text>
</comment>
<name>A0A839F1D1_9GAMM</name>
<proteinExistence type="predicted"/>
<gene>
    <name evidence="1" type="ORF">FHW12_000315</name>
</gene>
<protein>
    <submittedName>
        <fullName evidence="1">Uncharacterized protein</fullName>
    </submittedName>
</protein>
<dbReference type="AlphaFoldDB" id="A0A839F1D1"/>
<reference evidence="1 2" key="1">
    <citation type="submission" date="2020-07" db="EMBL/GenBank/DDBJ databases">
        <title>Genomic Encyclopedia of Type Strains, Phase IV (KMG-V): Genome sequencing to study the core and pangenomes of soil and plant-associated prokaryotes.</title>
        <authorList>
            <person name="Whitman W."/>
        </authorList>
    </citation>
    <scope>NUCLEOTIDE SEQUENCE [LARGE SCALE GENOMIC DNA]</scope>
    <source>
        <strain evidence="1 2">RH2WT43</strain>
    </source>
</reference>
<dbReference type="Proteomes" id="UP000550401">
    <property type="component" value="Unassembled WGS sequence"/>
</dbReference>
<keyword evidence="2" id="KW-1185">Reference proteome</keyword>
<dbReference type="EMBL" id="JACGXL010000001">
    <property type="protein sequence ID" value="MBA8886124.1"/>
    <property type="molecule type" value="Genomic_DNA"/>
</dbReference>
<sequence length="69" mass="8139">MNARDWTHPENQEDYGAAESIKRAVCSAIEHHRELMRVFAGMNERTACHSRWHRDFYLRRARRIKAGAA</sequence>
<dbReference type="RefSeq" id="WP_182529233.1">
    <property type="nucleotide sequence ID" value="NZ_JACGXL010000001.1"/>
</dbReference>